<dbReference type="PANTHER" id="PTHR16515">
    <property type="entry name" value="PR DOMAIN ZINC FINGER PROTEIN"/>
    <property type="match status" value="1"/>
</dbReference>
<comment type="subcellular location">
    <subcellularLocation>
        <location evidence="1">Nucleus</location>
    </subcellularLocation>
</comment>
<dbReference type="VEuPathDB" id="VectorBase:ACUA003046"/>
<dbReference type="EMBL" id="AXCM01000186">
    <property type="status" value="NOT_ANNOTATED_CDS"/>
    <property type="molecule type" value="Genomic_DNA"/>
</dbReference>
<keyword evidence="6" id="KW-0539">Nucleus</keyword>
<feature type="domain" description="C2H2-type" evidence="9">
    <location>
        <begin position="246"/>
        <end position="273"/>
    </location>
</feature>
<dbReference type="AlphaFoldDB" id="A0A182LVK3"/>
<evidence type="ECO:0000313" key="10">
    <source>
        <dbReference type="EnsemblMetazoa" id="ACUA003046-PA"/>
    </source>
</evidence>
<dbReference type="STRING" id="139723.A0A182LVK3"/>
<dbReference type="FunFam" id="3.30.160.60:FF:000624">
    <property type="entry name" value="zinc finger protein 697"/>
    <property type="match status" value="1"/>
</dbReference>
<dbReference type="PANTHER" id="PTHR16515:SF57">
    <property type="entry name" value="ZINC FINGER PROTEIN 154-LIKE"/>
    <property type="match status" value="1"/>
</dbReference>
<proteinExistence type="predicted"/>
<feature type="domain" description="C2H2-type" evidence="9">
    <location>
        <begin position="50"/>
        <end position="77"/>
    </location>
</feature>
<dbReference type="InterPro" id="IPR050331">
    <property type="entry name" value="Zinc_finger"/>
</dbReference>
<evidence type="ECO:0000256" key="2">
    <source>
        <dbReference type="ARBA" id="ARBA00022723"/>
    </source>
</evidence>
<evidence type="ECO:0000259" key="9">
    <source>
        <dbReference type="PROSITE" id="PS50157"/>
    </source>
</evidence>
<name>A0A182LVK3_9DIPT</name>
<dbReference type="GO" id="GO:0010468">
    <property type="term" value="P:regulation of gene expression"/>
    <property type="evidence" value="ECO:0007669"/>
    <property type="project" value="TreeGrafter"/>
</dbReference>
<feature type="domain" description="C2H2-type" evidence="9">
    <location>
        <begin position="274"/>
        <end position="301"/>
    </location>
</feature>
<evidence type="ECO:0000256" key="3">
    <source>
        <dbReference type="ARBA" id="ARBA00022737"/>
    </source>
</evidence>
<evidence type="ECO:0000256" key="5">
    <source>
        <dbReference type="ARBA" id="ARBA00022833"/>
    </source>
</evidence>
<evidence type="ECO:0000256" key="6">
    <source>
        <dbReference type="ARBA" id="ARBA00023242"/>
    </source>
</evidence>
<evidence type="ECO:0000256" key="8">
    <source>
        <dbReference type="SAM" id="MobiDB-lite"/>
    </source>
</evidence>
<dbReference type="Pfam" id="PF00096">
    <property type="entry name" value="zf-C2H2"/>
    <property type="match status" value="4"/>
</dbReference>
<feature type="domain" description="C2H2-type" evidence="9">
    <location>
        <begin position="333"/>
        <end position="361"/>
    </location>
</feature>
<organism evidence="10 11">
    <name type="scientific">Anopheles culicifacies</name>
    <dbReference type="NCBI Taxonomy" id="139723"/>
    <lineage>
        <taxon>Eukaryota</taxon>
        <taxon>Metazoa</taxon>
        <taxon>Ecdysozoa</taxon>
        <taxon>Arthropoda</taxon>
        <taxon>Hexapoda</taxon>
        <taxon>Insecta</taxon>
        <taxon>Pterygota</taxon>
        <taxon>Neoptera</taxon>
        <taxon>Endopterygota</taxon>
        <taxon>Diptera</taxon>
        <taxon>Nematocera</taxon>
        <taxon>Culicoidea</taxon>
        <taxon>Culicidae</taxon>
        <taxon>Anophelinae</taxon>
        <taxon>Anopheles</taxon>
        <taxon>culicifacies species complex</taxon>
    </lineage>
</organism>
<dbReference type="Proteomes" id="UP000075883">
    <property type="component" value="Unassembled WGS sequence"/>
</dbReference>
<feature type="compositionally biased region" description="Low complexity" evidence="8">
    <location>
        <begin position="181"/>
        <end position="194"/>
    </location>
</feature>
<evidence type="ECO:0000256" key="4">
    <source>
        <dbReference type="ARBA" id="ARBA00022771"/>
    </source>
</evidence>
<evidence type="ECO:0000256" key="7">
    <source>
        <dbReference type="PROSITE-ProRule" id="PRU00042"/>
    </source>
</evidence>
<dbReference type="SMART" id="SM00355">
    <property type="entry name" value="ZnF_C2H2"/>
    <property type="match status" value="8"/>
</dbReference>
<keyword evidence="11" id="KW-1185">Reference proteome</keyword>
<evidence type="ECO:0000256" key="1">
    <source>
        <dbReference type="ARBA" id="ARBA00004123"/>
    </source>
</evidence>
<dbReference type="PROSITE" id="PS50157">
    <property type="entry name" value="ZINC_FINGER_C2H2_2"/>
    <property type="match status" value="7"/>
</dbReference>
<feature type="domain" description="C2H2-type" evidence="9">
    <location>
        <begin position="303"/>
        <end position="331"/>
    </location>
</feature>
<dbReference type="GO" id="GO:0003677">
    <property type="term" value="F:DNA binding"/>
    <property type="evidence" value="ECO:0007669"/>
    <property type="project" value="UniProtKB-KW"/>
</dbReference>
<dbReference type="GO" id="GO:0008270">
    <property type="term" value="F:zinc ion binding"/>
    <property type="evidence" value="ECO:0007669"/>
    <property type="project" value="UniProtKB-KW"/>
</dbReference>
<keyword evidence="4 7" id="KW-0863">Zinc-finger</keyword>
<dbReference type="Gene3D" id="3.30.160.60">
    <property type="entry name" value="Classic Zinc Finger"/>
    <property type="match status" value="5"/>
</dbReference>
<dbReference type="PROSITE" id="PS00028">
    <property type="entry name" value="ZINC_FINGER_C2H2_1"/>
    <property type="match status" value="8"/>
</dbReference>
<accession>A0A182LVK3</accession>
<keyword evidence="2" id="KW-0479">Metal-binding</keyword>
<keyword evidence="3" id="KW-0677">Repeat</keyword>
<evidence type="ECO:0000313" key="11">
    <source>
        <dbReference type="Proteomes" id="UP000075883"/>
    </source>
</evidence>
<keyword evidence="5" id="KW-0862">Zinc</keyword>
<dbReference type="SUPFAM" id="SSF57667">
    <property type="entry name" value="beta-beta-alpha zinc fingers"/>
    <property type="match status" value="4"/>
</dbReference>
<reference evidence="10" key="2">
    <citation type="submission" date="2020-05" db="UniProtKB">
        <authorList>
            <consortium name="EnsemblMetazoa"/>
        </authorList>
    </citation>
    <scope>IDENTIFICATION</scope>
    <source>
        <strain evidence="10">A-37</strain>
    </source>
</reference>
<feature type="region of interest" description="Disordered" evidence="8">
    <location>
        <begin position="181"/>
        <end position="219"/>
    </location>
</feature>
<reference evidence="11" key="1">
    <citation type="submission" date="2013-09" db="EMBL/GenBank/DDBJ databases">
        <title>The Genome Sequence of Anopheles culicifacies species A.</title>
        <authorList>
            <consortium name="The Broad Institute Genomics Platform"/>
            <person name="Neafsey D.E."/>
            <person name="Besansky N."/>
            <person name="Howell P."/>
            <person name="Walton C."/>
            <person name="Young S.K."/>
            <person name="Zeng Q."/>
            <person name="Gargeya S."/>
            <person name="Fitzgerald M."/>
            <person name="Haas B."/>
            <person name="Abouelleil A."/>
            <person name="Allen A.W."/>
            <person name="Alvarado L."/>
            <person name="Arachchi H.M."/>
            <person name="Berlin A.M."/>
            <person name="Chapman S.B."/>
            <person name="Gainer-Dewar J."/>
            <person name="Goldberg J."/>
            <person name="Griggs A."/>
            <person name="Gujja S."/>
            <person name="Hansen M."/>
            <person name="Howarth C."/>
            <person name="Imamovic A."/>
            <person name="Ireland A."/>
            <person name="Larimer J."/>
            <person name="McCowan C."/>
            <person name="Murphy C."/>
            <person name="Pearson M."/>
            <person name="Poon T.W."/>
            <person name="Priest M."/>
            <person name="Roberts A."/>
            <person name="Saif S."/>
            <person name="Shea T."/>
            <person name="Sisk P."/>
            <person name="Sykes S."/>
            <person name="Wortman J."/>
            <person name="Nusbaum C."/>
            <person name="Birren B."/>
        </authorList>
    </citation>
    <scope>NUCLEOTIDE SEQUENCE [LARGE SCALE GENOMIC DNA]</scope>
    <source>
        <strain evidence="11">A-37</strain>
    </source>
</reference>
<dbReference type="InterPro" id="IPR013087">
    <property type="entry name" value="Znf_C2H2_type"/>
</dbReference>
<feature type="domain" description="C2H2-type" evidence="9">
    <location>
        <begin position="106"/>
        <end position="134"/>
    </location>
</feature>
<sequence>MDLQETFNIDSAQNTIDKQMLASSLVPQQNVNNDKSDQSDQPENPPRCTIQCTECGKWFLDRYFLRRHELVHTKEKPYQCDKCSKSFTQKASLSTHMLIHSREKKYQCKLCPLKFVQKWNLETHVKQRHPNLDDAVLENRFLCQKCPSVFKTIGGLRAHRARIHGEMVMFDQCVKPTMATKNNEQSSNAAASNENNKDASDTASLDEDSSASKKAQQVEHVGEIVHKIIKSRRTEHMNGRTDKRQYVCEVCKAAFSKSAYLSQHMISHVGIRPHRCHICNKTYSSKQYYNTHMKLHSNTVRLFNCDSCEVAFNRYATVKRHQTMIHSVQQYCFRCPYCEKRFRWLHNARTHIKTFHSKEESAEQGFLEPIKESATNGQ</sequence>
<dbReference type="GO" id="GO:0005634">
    <property type="term" value="C:nucleus"/>
    <property type="evidence" value="ECO:0007669"/>
    <property type="project" value="UniProtKB-SubCell"/>
</dbReference>
<feature type="domain" description="C2H2-type" evidence="9">
    <location>
        <begin position="78"/>
        <end position="105"/>
    </location>
</feature>
<protein>
    <recommendedName>
        <fullName evidence="9">C2H2-type domain-containing protein</fullName>
    </recommendedName>
</protein>
<dbReference type="EnsemblMetazoa" id="ACUA003046-RA">
    <property type="protein sequence ID" value="ACUA003046-PA"/>
    <property type="gene ID" value="ACUA003046"/>
</dbReference>
<dbReference type="InterPro" id="IPR036236">
    <property type="entry name" value="Znf_C2H2_sf"/>
</dbReference>